<accession>A0AAV2I3U0</accession>
<gene>
    <name evidence="4" type="ORF">GSLYS_00014850001</name>
</gene>
<protein>
    <submittedName>
        <fullName evidence="4">Uncharacterized protein</fullName>
    </submittedName>
</protein>
<name>A0AAV2I3U0_LYMST</name>
<proteinExistence type="predicted"/>
<organism evidence="4 5">
    <name type="scientific">Lymnaea stagnalis</name>
    <name type="common">Great pond snail</name>
    <name type="synonym">Helix stagnalis</name>
    <dbReference type="NCBI Taxonomy" id="6523"/>
    <lineage>
        <taxon>Eukaryota</taxon>
        <taxon>Metazoa</taxon>
        <taxon>Spiralia</taxon>
        <taxon>Lophotrochozoa</taxon>
        <taxon>Mollusca</taxon>
        <taxon>Gastropoda</taxon>
        <taxon>Heterobranchia</taxon>
        <taxon>Euthyneura</taxon>
        <taxon>Panpulmonata</taxon>
        <taxon>Hygrophila</taxon>
        <taxon>Lymnaeoidea</taxon>
        <taxon>Lymnaeidae</taxon>
        <taxon>Lymnaea</taxon>
    </lineage>
</organism>
<dbReference type="Proteomes" id="UP001497497">
    <property type="component" value="Unassembled WGS sequence"/>
</dbReference>
<evidence type="ECO:0000313" key="5">
    <source>
        <dbReference type="Proteomes" id="UP001497497"/>
    </source>
</evidence>
<evidence type="ECO:0000256" key="1">
    <source>
        <dbReference type="ARBA" id="ARBA00022737"/>
    </source>
</evidence>
<dbReference type="PROSITE" id="PS50088">
    <property type="entry name" value="ANK_REPEAT"/>
    <property type="match status" value="4"/>
</dbReference>
<dbReference type="PANTHER" id="PTHR23206:SF8">
    <property type="entry name" value="ANKYRIN REPEAT AND KH DOMAIN-CONTAINING 1"/>
    <property type="match status" value="1"/>
</dbReference>
<dbReference type="EMBL" id="CAXITT010000420">
    <property type="protein sequence ID" value="CAL1541208.1"/>
    <property type="molecule type" value="Genomic_DNA"/>
</dbReference>
<comment type="caution">
    <text evidence="4">The sequence shown here is derived from an EMBL/GenBank/DDBJ whole genome shotgun (WGS) entry which is preliminary data.</text>
</comment>
<keyword evidence="2 3" id="KW-0040">ANK repeat</keyword>
<dbReference type="PANTHER" id="PTHR23206">
    <property type="entry name" value="MASK PROTEIN"/>
    <property type="match status" value="1"/>
</dbReference>
<evidence type="ECO:0000313" key="4">
    <source>
        <dbReference type="EMBL" id="CAL1541208.1"/>
    </source>
</evidence>
<dbReference type="Gene3D" id="1.25.40.20">
    <property type="entry name" value="Ankyrin repeat-containing domain"/>
    <property type="match status" value="3"/>
</dbReference>
<feature type="repeat" description="ANK" evidence="3">
    <location>
        <begin position="210"/>
        <end position="244"/>
    </location>
</feature>
<evidence type="ECO:0000256" key="2">
    <source>
        <dbReference type="ARBA" id="ARBA00023043"/>
    </source>
</evidence>
<dbReference type="AlphaFoldDB" id="A0AAV2I3U0"/>
<feature type="repeat" description="ANK" evidence="3">
    <location>
        <begin position="111"/>
        <end position="143"/>
    </location>
</feature>
<reference evidence="4 5" key="1">
    <citation type="submission" date="2024-04" db="EMBL/GenBank/DDBJ databases">
        <authorList>
            <consortium name="Genoscope - CEA"/>
            <person name="William W."/>
        </authorList>
    </citation>
    <scope>NUCLEOTIDE SEQUENCE [LARGE SCALE GENOMIC DNA]</scope>
</reference>
<dbReference type="InterPro" id="IPR002110">
    <property type="entry name" value="Ankyrin_rpt"/>
</dbReference>
<dbReference type="PROSITE" id="PS50297">
    <property type="entry name" value="ANK_REP_REGION"/>
    <property type="match status" value="2"/>
</dbReference>
<dbReference type="InterPro" id="IPR051631">
    <property type="entry name" value="Ankyrin-KH/SAM_domain"/>
</dbReference>
<dbReference type="Pfam" id="PF12796">
    <property type="entry name" value="Ank_2"/>
    <property type="match status" value="2"/>
</dbReference>
<feature type="repeat" description="ANK" evidence="3">
    <location>
        <begin position="177"/>
        <end position="209"/>
    </location>
</feature>
<feature type="repeat" description="ANK" evidence="3">
    <location>
        <begin position="46"/>
        <end position="78"/>
    </location>
</feature>
<dbReference type="Pfam" id="PF00023">
    <property type="entry name" value="Ank"/>
    <property type="match status" value="1"/>
</dbReference>
<keyword evidence="5" id="KW-1185">Reference proteome</keyword>
<dbReference type="SMART" id="SM00248">
    <property type="entry name" value="ANK"/>
    <property type="match status" value="7"/>
</dbReference>
<dbReference type="InterPro" id="IPR036770">
    <property type="entry name" value="Ankyrin_rpt-contain_sf"/>
</dbReference>
<dbReference type="SUPFAM" id="SSF48403">
    <property type="entry name" value="Ankyrin repeat"/>
    <property type="match status" value="1"/>
</dbReference>
<sequence>MVCFTSIAMAKPKDEMIQAINENDIKKLSWLLKKKMCVPDIIINSHGQTPLILAVTLGKIECVKVLLKWNAKVDAADKHGMTAIMYAADLGYLDCLQLMEDKADFNKADNEGITALMLSSRWGKDDCVQFLINNQCNVNQRDRACKTALIHAAGQGKRHSVQCLLNSKADVDALSSEGYTAVMYALQKMEIETAKLLIKSGAKVDQMGTDGKTALSYAFQNCLGDFEIVKCILKNGADMTVSKTDQSYLHEMIARGEKEIVRLMLINGCPPFDRRCFEYCFSFIDSNHHETPISPLCVALLSGQDDLARYFIVNNFFTSYDMFILPNETELKQKLDVRVSQASDTTCVHDYLPWHKPHSLYRISFVFVCGVLNSRTCSTCRNKDKELMKLKLPEKIINQLLFQKSLIHLCTNFWHDVSLEADQDLENCLCFDCDKERRRGIRGRQMGGLKIKFL</sequence>
<keyword evidence="1" id="KW-0677">Repeat</keyword>
<evidence type="ECO:0000256" key="3">
    <source>
        <dbReference type="PROSITE-ProRule" id="PRU00023"/>
    </source>
</evidence>